<feature type="compositionally biased region" description="Basic residues" evidence="10">
    <location>
        <begin position="379"/>
        <end position="389"/>
    </location>
</feature>
<evidence type="ECO:0000313" key="12">
    <source>
        <dbReference type="Proteomes" id="UP000035680"/>
    </source>
</evidence>
<dbReference type="GO" id="GO:0005765">
    <property type="term" value="C:lysosomal membrane"/>
    <property type="evidence" value="ECO:0007669"/>
    <property type="project" value="TreeGrafter"/>
</dbReference>
<name>A0A0K0FF01_STRVS</name>
<keyword evidence="12" id="KW-1185">Reference proteome</keyword>
<keyword evidence="8 9" id="KW-0472">Membrane</keyword>
<dbReference type="GO" id="GO:0007032">
    <property type="term" value="P:endosome organization"/>
    <property type="evidence" value="ECO:0007669"/>
    <property type="project" value="TreeGrafter"/>
</dbReference>
<evidence type="ECO:0000256" key="4">
    <source>
        <dbReference type="ARBA" id="ARBA00022679"/>
    </source>
</evidence>
<keyword evidence="5 9" id="KW-0547">Nucleotide-binding</keyword>
<evidence type="ECO:0000313" key="13">
    <source>
        <dbReference type="WBParaSite" id="SVE_0744000.1"/>
    </source>
</evidence>
<feature type="region of interest" description="Disordered" evidence="10">
    <location>
        <begin position="377"/>
        <end position="454"/>
    </location>
</feature>
<accession>A0A0K0FF01</accession>
<dbReference type="PROSITE" id="PS50290">
    <property type="entry name" value="PI3_4_KINASE_3"/>
    <property type="match status" value="1"/>
</dbReference>
<reference evidence="13" key="2">
    <citation type="submission" date="2015-08" db="UniProtKB">
        <authorList>
            <consortium name="WormBaseParasite"/>
        </authorList>
    </citation>
    <scope>IDENTIFICATION</scope>
</reference>
<dbReference type="STRING" id="75913.A0A0K0FF01"/>
<dbReference type="GO" id="GO:0005802">
    <property type="term" value="C:trans-Golgi network"/>
    <property type="evidence" value="ECO:0007669"/>
    <property type="project" value="TreeGrafter"/>
</dbReference>
<dbReference type="GO" id="GO:0046854">
    <property type="term" value="P:phosphatidylinositol phosphate biosynthetic process"/>
    <property type="evidence" value="ECO:0007669"/>
    <property type="project" value="UniProtKB-UniRule"/>
</dbReference>
<evidence type="ECO:0000256" key="10">
    <source>
        <dbReference type="SAM" id="MobiDB-lite"/>
    </source>
</evidence>
<evidence type="ECO:0000256" key="8">
    <source>
        <dbReference type="ARBA" id="ARBA00023136"/>
    </source>
</evidence>
<comment type="catalytic activity">
    <reaction evidence="9">
        <text>a 1,2-diacyl-sn-glycero-3-phospho-(1D-myo-inositol) + ATP = a 1,2-diacyl-sn-glycero-3-phospho-(1D-myo-inositol 4-phosphate) + ADP + H(+)</text>
        <dbReference type="Rhea" id="RHEA:19877"/>
        <dbReference type="ChEBI" id="CHEBI:15378"/>
        <dbReference type="ChEBI" id="CHEBI:30616"/>
        <dbReference type="ChEBI" id="CHEBI:57880"/>
        <dbReference type="ChEBI" id="CHEBI:58178"/>
        <dbReference type="ChEBI" id="CHEBI:456216"/>
        <dbReference type="EC" id="2.7.1.67"/>
    </reaction>
</comment>
<comment type="similarity">
    <text evidence="2 9">Belongs to the PI3/PI4-kinase family. Type II PI4K subfamily.</text>
</comment>
<keyword evidence="7 9" id="KW-0067">ATP-binding</keyword>
<proteinExistence type="inferred from homology"/>
<feature type="compositionally biased region" description="Low complexity" evidence="10">
    <location>
        <begin position="436"/>
        <end position="452"/>
    </location>
</feature>
<dbReference type="GO" id="GO:0005768">
    <property type="term" value="C:endosome"/>
    <property type="evidence" value="ECO:0007669"/>
    <property type="project" value="TreeGrafter"/>
</dbReference>
<feature type="compositionally biased region" description="Basic and acidic residues" evidence="10">
    <location>
        <begin position="390"/>
        <end position="399"/>
    </location>
</feature>
<dbReference type="EC" id="2.7.1.67" evidence="9"/>
<dbReference type="PANTHER" id="PTHR12865:SF1">
    <property type="entry name" value="PHOSPHATIDYLINOSITOL 4-KINASE TYPE 2"/>
    <property type="match status" value="1"/>
</dbReference>
<dbReference type="AlphaFoldDB" id="A0A0K0FF01"/>
<keyword evidence="6 9" id="KW-0418">Kinase</keyword>
<evidence type="ECO:0000256" key="9">
    <source>
        <dbReference type="RuleBase" id="RU367084"/>
    </source>
</evidence>
<dbReference type="Proteomes" id="UP000035680">
    <property type="component" value="Unassembled WGS sequence"/>
</dbReference>
<keyword evidence="3" id="KW-1003">Cell membrane</keyword>
<dbReference type="WBParaSite" id="SVE_0744000.1">
    <property type="protein sequence ID" value="SVE_0744000.1"/>
    <property type="gene ID" value="SVE_0744000"/>
</dbReference>
<dbReference type="GO" id="GO:0004430">
    <property type="term" value="F:1-phosphatidylinositol 4-kinase activity"/>
    <property type="evidence" value="ECO:0007669"/>
    <property type="project" value="UniProtKB-UniRule"/>
</dbReference>
<dbReference type="InterPro" id="IPR000403">
    <property type="entry name" value="PI3/4_kinase_cat_dom"/>
</dbReference>
<evidence type="ECO:0000256" key="2">
    <source>
        <dbReference type="ARBA" id="ARBA00008941"/>
    </source>
</evidence>
<dbReference type="GO" id="GO:0005524">
    <property type="term" value="F:ATP binding"/>
    <property type="evidence" value="ECO:0007669"/>
    <property type="project" value="UniProtKB-UniRule"/>
</dbReference>
<dbReference type="InterPro" id="IPR039756">
    <property type="entry name" value="Lsb6/PI4K2"/>
</dbReference>
<sequence length="477" mass="55803">MSCRLKDTYHIEGYLSEAGASYIDQKLGLNVVPPTRIALFAAPTFNYSRIERAKARTKQRITNSYPRIERVFKRIGLPKKIGSLQVFVRDYEDAYIVLRKWETKEANFPELSKKHFLLQFQKLAMLDYIIRNTDRGNDNWLIKTILPSQDDNKERDDEINMNMHPIQPIVEEENLIDLEDGAKNTSTKEINEIVNEDNNVDDNKMKEEEVKNNDYSGKVNDVNNIEKIIENDSKRKGFSISMPKTKEEYRLLEEMENENVPKYFVAAIDNGLAFPFKHPDEFRGYPYGWMYLPFAKEPFLPEIITEYVPILENAFFVRELCEEIKKIFQRDSGFDKRMFSRQMAVMRGQIFNLKEALKDGKSPYELCNMPPQYMCEIKKNKKNRGKRDIRRGDGSEIERHHHPIPTTDDALSTNDEDTHSKDILGVDQESSQPGPSSINTRGSSSRSTNTSHTNEDTWSLLYTQKVQIRKPFFQFWW</sequence>
<comment type="subcellular location">
    <subcellularLocation>
        <location evidence="1">Cell membrane</location>
    </subcellularLocation>
    <subcellularLocation>
        <location evidence="9">Membrane</location>
        <topology evidence="9">Peripheral membrane protein</topology>
    </subcellularLocation>
</comment>
<evidence type="ECO:0000256" key="3">
    <source>
        <dbReference type="ARBA" id="ARBA00022475"/>
    </source>
</evidence>
<dbReference type="Pfam" id="PF00454">
    <property type="entry name" value="PI3_PI4_kinase"/>
    <property type="match status" value="1"/>
</dbReference>
<evidence type="ECO:0000259" key="11">
    <source>
        <dbReference type="PROSITE" id="PS50290"/>
    </source>
</evidence>
<organism evidence="12 13">
    <name type="scientific">Strongyloides venezuelensis</name>
    <name type="common">Threadworm</name>
    <dbReference type="NCBI Taxonomy" id="75913"/>
    <lineage>
        <taxon>Eukaryota</taxon>
        <taxon>Metazoa</taxon>
        <taxon>Ecdysozoa</taxon>
        <taxon>Nematoda</taxon>
        <taxon>Chromadorea</taxon>
        <taxon>Rhabditida</taxon>
        <taxon>Tylenchina</taxon>
        <taxon>Panagrolaimomorpha</taxon>
        <taxon>Strongyloidoidea</taxon>
        <taxon>Strongyloididae</taxon>
        <taxon>Strongyloides</taxon>
    </lineage>
</organism>
<protein>
    <recommendedName>
        <fullName evidence="9">Phosphatidylinositol 4-kinase type 2</fullName>
        <ecNumber evidence="9">2.7.1.67</ecNumber>
    </recommendedName>
</protein>
<evidence type="ECO:0000256" key="5">
    <source>
        <dbReference type="ARBA" id="ARBA00022741"/>
    </source>
</evidence>
<reference evidence="12" key="1">
    <citation type="submission" date="2014-07" db="EMBL/GenBank/DDBJ databases">
        <authorList>
            <person name="Martin A.A"/>
            <person name="De Silva N."/>
        </authorList>
    </citation>
    <scope>NUCLEOTIDE SEQUENCE</scope>
</reference>
<evidence type="ECO:0000256" key="1">
    <source>
        <dbReference type="ARBA" id="ARBA00004236"/>
    </source>
</evidence>
<dbReference type="GO" id="GO:0005886">
    <property type="term" value="C:plasma membrane"/>
    <property type="evidence" value="ECO:0007669"/>
    <property type="project" value="UniProtKB-SubCell"/>
</dbReference>
<evidence type="ECO:0000256" key="7">
    <source>
        <dbReference type="ARBA" id="ARBA00022840"/>
    </source>
</evidence>
<dbReference type="GO" id="GO:0007030">
    <property type="term" value="P:Golgi organization"/>
    <property type="evidence" value="ECO:0007669"/>
    <property type="project" value="TreeGrafter"/>
</dbReference>
<evidence type="ECO:0000256" key="6">
    <source>
        <dbReference type="ARBA" id="ARBA00022777"/>
    </source>
</evidence>
<feature type="domain" description="PI3K/PI4K catalytic" evidence="11">
    <location>
        <begin position="1"/>
        <end position="376"/>
    </location>
</feature>
<keyword evidence="4 9" id="KW-0808">Transferase</keyword>
<dbReference type="PANTHER" id="PTHR12865">
    <property type="entry name" value="PHOSPHATIDYLINOSITOL 4-KINASE TYPE-II"/>
    <property type="match status" value="1"/>
</dbReference>